<dbReference type="InterPro" id="IPR011009">
    <property type="entry name" value="Kinase-like_dom_sf"/>
</dbReference>
<name>A0AAE0KU51_9CHLO</name>
<feature type="region of interest" description="Disordered" evidence="6">
    <location>
        <begin position="321"/>
        <end position="377"/>
    </location>
</feature>
<dbReference type="GO" id="GO:0005524">
    <property type="term" value="F:ATP binding"/>
    <property type="evidence" value="ECO:0007669"/>
    <property type="project" value="UniProtKB-UniRule"/>
</dbReference>
<evidence type="ECO:0000256" key="5">
    <source>
        <dbReference type="PROSITE-ProRule" id="PRU10141"/>
    </source>
</evidence>
<sequence length="568" mass="60790">MHVSDEDSSNLSTSESSFSSDEEEPSIPHIFEQKTLSIPMSKPTSGRLDGVRPESRQTNIASSSRKRPNCSSAPTTGNQSASSSSTQSASGRLGHVVSFTPSDATSDCGTSAEAVTLTVFLRANEGTSLAGTISQATFSFPATSQATLPACVDGGAALQSEPFEVQLSVPIATELPVTLDVIIGLTLSTSTPTSVQGVAETGVVYKELKYTVLITAEIVDIARSGLPVTSHGETVTLRPFLEQRSLSSPVPETNDLGRIRTHERSREFSLPSMPASPAFGVPVEHQTRHGSVDGQVPAHVAAALIGRWRAKQARRKISLSVEESGVFTSSPKSEDSDGGVLHPGSTSTTRAVGARSNSSLSLDGSEDTPQRPSSFSHDVSMHAAAAVGTWLARYKDSNRGKASHKERRERKGNRSRRSSVDSQDSADSQEGKVDRRPEVREERLIANSPWEIDYATIVFPDPCKRLGIGAYGEVFKATWGCTTVAVKKLLDQEMTDVLIKEFRHEVDIVSRLRHPSVVLWLGACTTPPNLALVTEFMEGGSLSHVLHKCPKVKVRLAGIAIPPATQVS</sequence>
<keyword evidence="3" id="KW-0418">Kinase</keyword>
<evidence type="ECO:0000256" key="1">
    <source>
        <dbReference type="ARBA" id="ARBA00022679"/>
    </source>
</evidence>
<evidence type="ECO:0000256" key="3">
    <source>
        <dbReference type="ARBA" id="ARBA00022777"/>
    </source>
</evidence>
<dbReference type="InterPro" id="IPR051681">
    <property type="entry name" value="Ser/Thr_Kinases-Pseudokinases"/>
</dbReference>
<dbReference type="InterPro" id="IPR001245">
    <property type="entry name" value="Ser-Thr/Tyr_kinase_cat_dom"/>
</dbReference>
<feature type="compositionally biased region" description="Polar residues" evidence="6">
    <location>
        <begin position="56"/>
        <end position="78"/>
    </location>
</feature>
<dbReference type="SUPFAM" id="SSF56112">
    <property type="entry name" value="Protein kinase-like (PK-like)"/>
    <property type="match status" value="1"/>
</dbReference>
<evidence type="ECO:0000313" key="9">
    <source>
        <dbReference type="Proteomes" id="UP001190700"/>
    </source>
</evidence>
<keyword evidence="9" id="KW-1185">Reference proteome</keyword>
<feature type="compositionally biased region" description="Low complexity" evidence="6">
    <location>
        <begin position="9"/>
        <end position="19"/>
    </location>
</feature>
<protein>
    <recommendedName>
        <fullName evidence="7">Protein kinase domain-containing protein</fullName>
    </recommendedName>
</protein>
<comment type="caution">
    <text evidence="8">The sequence shown here is derived from an EMBL/GenBank/DDBJ whole genome shotgun (WGS) entry which is preliminary data.</text>
</comment>
<accession>A0AAE0KU51</accession>
<dbReference type="EMBL" id="LGRX02017383">
    <property type="protein sequence ID" value="KAK3260852.1"/>
    <property type="molecule type" value="Genomic_DNA"/>
</dbReference>
<feature type="binding site" evidence="5">
    <location>
        <position position="488"/>
    </location>
    <ligand>
        <name>ATP</name>
        <dbReference type="ChEBI" id="CHEBI:30616"/>
    </ligand>
</feature>
<proteinExistence type="predicted"/>
<keyword evidence="2 5" id="KW-0547">Nucleotide-binding</keyword>
<keyword evidence="4 5" id="KW-0067">ATP-binding</keyword>
<evidence type="ECO:0000256" key="6">
    <source>
        <dbReference type="SAM" id="MobiDB-lite"/>
    </source>
</evidence>
<feature type="compositionally biased region" description="Polar residues" evidence="6">
    <location>
        <begin position="34"/>
        <end position="44"/>
    </location>
</feature>
<organism evidence="8 9">
    <name type="scientific">Cymbomonas tetramitiformis</name>
    <dbReference type="NCBI Taxonomy" id="36881"/>
    <lineage>
        <taxon>Eukaryota</taxon>
        <taxon>Viridiplantae</taxon>
        <taxon>Chlorophyta</taxon>
        <taxon>Pyramimonadophyceae</taxon>
        <taxon>Pyramimonadales</taxon>
        <taxon>Pyramimonadaceae</taxon>
        <taxon>Cymbomonas</taxon>
    </lineage>
</organism>
<dbReference type="InterPro" id="IPR000719">
    <property type="entry name" value="Prot_kinase_dom"/>
</dbReference>
<feature type="compositionally biased region" description="Polar residues" evidence="6">
    <location>
        <begin position="344"/>
        <end position="362"/>
    </location>
</feature>
<feature type="domain" description="Protein kinase" evidence="7">
    <location>
        <begin position="460"/>
        <end position="568"/>
    </location>
</feature>
<dbReference type="InterPro" id="IPR017441">
    <property type="entry name" value="Protein_kinase_ATP_BS"/>
</dbReference>
<reference evidence="8 9" key="1">
    <citation type="journal article" date="2015" name="Genome Biol. Evol.">
        <title>Comparative Genomics of a Bacterivorous Green Alga Reveals Evolutionary Causalities and Consequences of Phago-Mixotrophic Mode of Nutrition.</title>
        <authorList>
            <person name="Burns J.A."/>
            <person name="Paasch A."/>
            <person name="Narechania A."/>
            <person name="Kim E."/>
        </authorList>
    </citation>
    <scope>NUCLEOTIDE SEQUENCE [LARGE SCALE GENOMIC DNA]</scope>
    <source>
        <strain evidence="8 9">PLY_AMNH</strain>
    </source>
</reference>
<dbReference type="PANTHER" id="PTHR44329:SF298">
    <property type="entry name" value="MIXED LINEAGE KINASE DOMAIN-LIKE PROTEIN"/>
    <property type="match status" value="1"/>
</dbReference>
<evidence type="ECO:0000256" key="2">
    <source>
        <dbReference type="ARBA" id="ARBA00022741"/>
    </source>
</evidence>
<feature type="compositionally biased region" description="Low complexity" evidence="6">
    <location>
        <begin position="79"/>
        <end position="89"/>
    </location>
</feature>
<evidence type="ECO:0000256" key="4">
    <source>
        <dbReference type="ARBA" id="ARBA00022840"/>
    </source>
</evidence>
<dbReference type="GO" id="GO:0004674">
    <property type="term" value="F:protein serine/threonine kinase activity"/>
    <property type="evidence" value="ECO:0007669"/>
    <property type="project" value="TreeGrafter"/>
</dbReference>
<dbReference type="Pfam" id="PF07714">
    <property type="entry name" value="PK_Tyr_Ser-Thr"/>
    <property type="match status" value="1"/>
</dbReference>
<keyword evidence="1" id="KW-0808">Transferase</keyword>
<dbReference type="FunFam" id="3.30.200.20:FF:000180">
    <property type="entry name" value="serine/threonine-protein kinase STY46-like"/>
    <property type="match status" value="1"/>
</dbReference>
<feature type="compositionally biased region" description="Basic residues" evidence="6">
    <location>
        <begin position="401"/>
        <end position="417"/>
    </location>
</feature>
<feature type="compositionally biased region" description="Basic and acidic residues" evidence="6">
    <location>
        <begin position="429"/>
        <end position="440"/>
    </location>
</feature>
<dbReference type="PANTHER" id="PTHR44329">
    <property type="entry name" value="SERINE/THREONINE-PROTEIN KINASE TNNI3K-RELATED"/>
    <property type="match status" value="1"/>
</dbReference>
<dbReference type="AlphaFoldDB" id="A0AAE0KU51"/>
<feature type="region of interest" description="Disordered" evidence="6">
    <location>
        <begin position="1"/>
        <end position="89"/>
    </location>
</feature>
<evidence type="ECO:0000259" key="7">
    <source>
        <dbReference type="PROSITE" id="PS50011"/>
    </source>
</evidence>
<evidence type="ECO:0000313" key="8">
    <source>
        <dbReference type="EMBL" id="KAK3260852.1"/>
    </source>
</evidence>
<gene>
    <name evidence="8" type="ORF">CYMTET_30214</name>
</gene>
<dbReference type="PROSITE" id="PS50011">
    <property type="entry name" value="PROTEIN_KINASE_DOM"/>
    <property type="match status" value="1"/>
</dbReference>
<dbReference type="Gene3D" id="3.30.200.20">
    <property type="entry name" value="Phosphorylase Kinase, domain 1"/>
    <property type="match status" value="1"/>
</dbReference>
<dbReference type="PROSITE" id="PS00107">
    <property type="entry name" value="PROTEIN_KINASE_ATP"/>
    <property type="match status" value="1"/>
</dbReference>
<dbReference type="Proteomes" id="UP001190700">
    <property type="component" value="Unassembled WGS sequence"/>
</dbReference>
<feature type="region of interest" description="Disordered" evidence="6">
    <location>
        <begin position="395"/>
        <end position="440"/>
    </location>
</feature>